<accession>A0A164MZA6</accession>
<keyword evidence="3" id="KW-1185">Reference proteome</keyword>
<name>A0A164MZA6_9AGAM</name>
<evidence type="ECO:0000256" key="1">
    <source>
        <dbReference type="SAM" id="SignalP"/>
    </source>
</evidence>
<gene>
    <name evidence="2" type="ORF">SISNIDRAFT_461143</name>
</gene>
<evidence type="ECO:0000313" key="2">
    <source>
        <dbReference type="EMBL" id="KZS87199.1"/>
    </source>
</evidence>
<evidence type="ECO:0000313" key="3">
    <source>
        <dbReference type="Proteomes" id="UP000076722"/>
    </source>
</evidence>
<dbReference type="EMBL" id="KV419454">
    <property type="protein sequence ID" value="KZS87199.1"/>
    <property type="molecule type" value="Genomic_DNA"/>
</dbReference>
<feature type="signal peptide" evidence="1">
    <location>
        <begin position="1"/>
        <end position="21"/>
    </location>
</feature>
<organism evidence="2 3">
    <name type="scientific">Sistotremastrum niveocremeum HHB9708</name>
    <dbReference type="NCBI Taxonomy" id="1314777"/>
    <lineage>
        <taxon>Eukaryota</taxon>
        <taxon>Fungi</taxon>
        <taxon>Dikarya</taxon>
        <taxon>Basidiomycota</taxon>
        <taxon>Agaricomycotina</taxon>
        <taxon>Agaricomycetes</taxon>
        <taxon>Sistotremastrales</taxon>
        <taxon>Sistotremastraceae</taxon>
        <taxon>Sertulicium</taxon>
        <taxon>Sertulicium niveocremeum</taxon>
    </lineage>
</organism>
<proteinExistence type="predicted"/>
<dbReference type="Proteomes" id="UP000076722">
    <property type="component" value="Unassembled WGS sequence"/>
</dbReference>
<protein>
    <recommendedName>
        <fullName evidence="4">Secreted protein</fullName>
    </recommendedName>
</protein>
<sequence length="165" mass="18749">MLTQTLMRVLLPVLQYLRLSAESFFTARHLASKSTPSLARDKNNGVGWIWNTRNTHGLRDSTFIRNCGQPLTRSTSLATNPSSECTVQKPPLGDHDKLSDDRDLLLKSHIVIWRSRRIFLDPPRMIKVSILTFPSTDDGSQHPAQFSGWNADFSCLARSRKTRRT</sequence>
<dbReference type="AlphaFoldDB" id="A0A164MZA6"/>
<reference evidence="2 3" key="1">
    <citation type="journal article" date="2016" name="Mol. Biol. Evol.">
        <title>Comparative Genomics of Early-Diverging Mushroom-Forming Fungi Provides Insights into the Origins of Lignocellulose Decay Capabilities.</title>
        <authorList>
            <person name="Nagy L.G."/>
            <person name="Riley R."/>
            <person name="Tritt A."/>
            <person name="Adam C."/>
            <person name="Daum C."/>
            <person name="Floudas D."/>
            <person name="Sun H."/>
            <person name="Yadav J.S."/>
            <person name="Pangilinan J."/>
            <person name="Larsson K.H."/>
            <person name="Matsuura K."/>
            <person name="Barry K."/>
            <person name="Labutti K."/>
            <person name="Kuo R."/>
            <person name="Ohm R.A."/>
            <person name="Bhattacharya S.S."/>
            <person name="Shirouzu T."/>
            <person name="Yoshinaga Y."/>
            <person name="Martin F.M."/>
            <person name="Grigoriev I.V."/>
            <person name="Hibbett D.S."/>
        </authorList>
    </citation>
    <scope>NUCLEOTIDE SEQUENCE [LARGE SCALE GENOMIC DNA]</scope>
    <source>
        <strain evidence="2 3">HHB9708</strain>
    </source>
</reference>
<keyword evidence="1" id="KW-0732">Signal</keyword>
<evidence type="ECO:0008006" key="4">
    <source>
        <dbReference type="Google" id="ProtNLM"/>
    </source>
</evidence>
<feature type="chain" id="PRO_5007851874" description="Secreted protein" evidence="1">
    <location>
        <begin position="22"/>
        <end position="165"/>
    </location>
</feature>